<evidence type="ECO:0000256" key="6">
    <source>
        <dbReference type="SAM" id="Phobius"/>
    </source>
</evidence>
<dbReference type="PANTHER" id="PTHR30086:SF19">
    <property type="entry name" value="THREONINE EFFLUX PROTEIN"/>
    <property type="match status" value="1"/>
</dbReference>
<feature type="transmembrane region" description="Helical" evidence="6">
    <location>
        <begin position="127"/>
        <end position="145"/>
    </location>
</feature>
<evidence type="ECO:0000256" key="5">
    <source>
        <dbReference type="ARBA" id="ARBA00023136"/>
    </source>
</evidence>
<evidence type="ECO:0000256" key="4">
    <source>
        <dbReference type="ARBA" id="ARBA00022989"/>
    </source>
</evidence>
<dbReference type="Pfam" id="PF01810">
    <property type="entry name" value="LysE"/>
    <property type="match status" value="1"/>
</dbReference>
<dbReference type="InterPro" id="IPR001123">
    <property type="entry name" value="LeuE-type"/>
</dbReference>
<evidence type="ECO:0000256" key="2">
    <source>
        <dbReference type="ARBA" id="ARBA00022475"/>
    </source>
</evidence>
<name>A0ABV7ZUX2_9GAMM</name>
<sequence>MVELPLVLIVSLALLAVASPGPATLAILGTSMAQGRGFGMALAAGVFTGSLFWSVSAAFGLGALMYTHVWLVEAMRYLGASYLFFLSYKSARAALRRDAQQAVVRTRPTYRATYVKGLLIHLTNPKAILFFGSLYALVVSPTATATDLVQVIVTVASVSFSVFFGYALLFSLAPVRRGYIKLRRVFEAALAFLFSLAAVKVLLSSRG</sequence>
<evidence type="ECO:0000313" key="8">
    <source>
        <dbReference type="Proteomes" id="UP001595617"/>
    </source>
</evidence>
<keyword evidence="2" id="KW-1003">Cell membrane</keyword>
<keyword evidence="3 6" id="KW-0812">Transmembrane</keyword>
<comment type="caution">
    <text evidence="7">The sequence shown here is derived from an EMBL/GenBank/DDBJ whole genome shotgun (WGS) entry which is preliminary data.</text>
</comment>
<organism evidence="7 8">
    <name type="scientific">Saccharospirillum mangrovi</name>
    <dbReference type="NCBI Taxonomy" id="2161747"/>
    <lineage>
        <taxon>Bacteria</taxon>
        <taxon>Pseudomonadati</taxon>
        <taxon>Pseudomonadota</taxon>
        <taxon>Gammaproteobacteria</taxon>
        <taxon>Oceanospirillales</taxon>
        <taxon>Saccharospirillaceae</taxon>
        <taxon>Saccharospirillum</taxon>
    </lineage>
</organism>
<protein>
    <submittedName>
        <fullName evidence="7">LysE family translocator</fullName>
    </submittedName>
</protein>
<proteinExistence type="predicted"/>
<gene>
    <name evidence="7" type="ORF">ACFOOG_02710</name>
</gene>
<evidence type="ECO:0000313" key="7">
    <source>
        <dbReference type="EMBL" id="MFC3851734.1"/>
    </source>
</evidence>
<feature type="transmembrane region" description="Helical" evidence="6">
    <location>
        <begin position="185"/>
        <end position="203"/>
    </location>
</feature>
<evidence type="ECO:0000256" key="3">
    <source>
        <dbReference type="ARBA" id="ARBA00022692"/>
    </source>
</evidence>
<dbReference type="PANTHER" id="PTHR30086">
    <property type="entry name" value="ARGININE EXPORTER PROTEIN ARGO"/>
    <property type="match status" value="1"/>
</dbReference>
<dbReference type="EMBL" id="JBHRYR010000002">
    <property type="protein sequence ID" value="MFC3851734.1"/>
    <property type="molecule type" value="Genomic_DNA"/>
</dbReference>
<reference evidence="8" key="1">
    <citation type="journal article" date="2019" name="Int. J. Syst. Evol. Microbiol.">
        <title>The Global Catalogue of Microorganisms (GCM) 10K type strain sequencing project: providing services to taxonomists for standard genome sequencing and annotation.</title>
        <authorList>
            <consortium name="The Broad Institute Genomics Platform"/>
            <consortium name="The Broad Institute Genome Sequencing Center for Infectious Disease"/>
            <person name="Wu L."/>
            <person name="Ma J."/>
        </authorList>
    </citation>
    <scope>NUCLEOTIDE SEQUENCE [LARGE SCALE GENOMIC DNA]</scope>
    <source>
        <strain evidence="8">IBRC 10765</strain>
    </source>
</reference>
<feature type="transmembrane region" description="Helical" evidence="6">
    <location>
        <begin position="41"/>
        <end position="66"/>
    </location>
</feature>
<accession>A0ABV7ZUX2</accession>
<keyword evidence="4 6" id="KW-1133">Transmembrane helix</keyword>
<dbReference type="Proteomes" id="UP001595617">
    <property type="component" value="Unassembled WGS sequence"/>
</dbReference>
<evidence type="ECO:0000256" key="1">
    <source>
        <dbReference type="ARBA" id="ARBA00004651"/>
    </source>
</evidence>
<keyword evidence="5 6" id="KW-0472">Membrane</keyword>
<dbReference type="RefSeq" id="WP_380693081.1">
    <property type="nucleotide sequence ID" value="NZ_JBHRYR010000002.1"/>
</dbReference>
<keyword evidence="8" id="KW-1185">Reference proteome</keyword>
<comment type="subcellular location">
    <subcellularLocation>
        <location evidence="1">Cell membrane</location>
        <topology evidence="1">Multi-pass membrane protein</topology>
    </subcellularLocation>
</comment>
<feature type="transmembrane region" description="Helical" evidence="6">
    <location>
        <begin position="151"/>
        <end position="173"/>
    </location>
</feature>